<comment type="caution">
    <text evidence="1">The sequence shown here is derived from an EMBL/GenBank/DDBJ whole genome shotgun (WGS) entry which is preliminary data.</text>
</comment>
<gene>
    <name evidence="1" type="ORF">NDU88_001849</name>
</gene>
<accession>A0AAV7KQM8</accession>
<evidence type="ECO:0000313" key="2">
    <source>
        <dbReference type="Proteomes" id="UP001066276"/>
    </source>
</evidence>
<keyword evidence="2" id="KW-1185">Reference proteome</keyword>
<sequence length="82" mass="8890">MVPGPGNRKTTKNKMQLRVVAENKSHFFATPEAASEWLESSGLASGAQLNGLGRYLEAKAVKPDGTEEEVKLALALRHARQT</sequence>
<organism evidence="1 2">
    <name type="scientific">Pleurodeles waltl</name>
    <name type="common">Iberian ribbed newt</name>
    <dbReference type="NCBI Taxonomy" id="8319"/>
    <lineage>
        <taxon>Eukaryota</taxon>
        <taxon>Metazoa</taxon>
        <taxon>Chordata</taxon>
        <taxon>Craniata</taxon>
        <taxon>Vertebrata</taxon>
        <taxon>Euteleostomi</taxon>
        <taxon>Amphibia</taxon>
        <taxon>Batrachia</taxon>
        <taxon>Caudata</taxon>
        <taxon>Salamandroidea</taxon>
        <taxon>Salamandridae</taxon>
        <taxon>Pleurodelinae</taxon>
        <taxon>Pleurodeles</taxon>
    </lineage>
</organism>
<protein>
    <submittedName>
        <fullName evidence="1">Uncharacterized protein</fullName>
    </submittedName>
</protein>
<dbReference type="Proteomes" id="UP001066276">
    <property type="component" value="Chromosome 12"/>
</dbReference>
<name>A0AAV7KQM8_PLEWA</name>
<proteinExistence type="predicted"/>
<reference evidence="1" key="1">
    <citation type="journal article" date="2022" name="bioRxiv">
        <title>Sequencing and chromosome-scale assembly of the giantPleurodeles waltlgenome.</title>
        <authorList>
            <person name="Brown T."/>
            <person name="Elewa A."/>
            <person name="Iarovenko S."/>
            <person name="Subramanian E."/>
            <person name="Araus A.J."/>
            <person name="Petzold A."/>
            <person name="Susuki M."/>
            <person name="Suzuki K.-i.T."/>
            <person name="Hayashi T."/>
            <person name="Toyoda A."/>
            <person name="Oliveira C."/>
            <person name="Osipova E."/>
            <person name="Leigh N.D."/>
            <person name="Simon A."/>
            <person name="Yun M.H."/>
        </authorList>
    </citation>
    <scope>NUCLEOTIDE SEQUENCE</scope>
    <source>
        <strain evidence="1">20211129_DDA</strain>
        <tissue evidence="1">Liver</tissue>
    </source>
</reference>
<evidence type="ECO:0000313" key="1">
    <source>
        <dbReference type="EMBL" id="KAJ1081671.1"/>
    </source>
</evidence>
<dbReference type="AlphaFoldDB" id="A0AAV7KQM8"/>
<dbReference type="EMBL" id="JANPWB010000016">
    <property type="protein sequence ID" value="KAJ1081671.1"/>
    <property type="molecule type" value="Genomic_DNA"/>
</dbReference>